<dbReference type="InterPro" id="IPR000070">
    <property type="entry name" value="Pectinesterase_cat"/>
</dbReference>
<dbReference type="GO" id="GO:0045490">
    <property type="term" value="P:pectin catabolic process"/>
    <property type="evidence" value="ECO:0007669"/>
    <property type="project" value="UniProtKB-UniRule"/>
</dbReference>
<dbReference type="RefSeq" id="WP_089333085.1">
    <property type="nucleotide sequence ID" value="NZ_FZNS01000005.1"/>
</dbReference>
<dbReference type="Proteomes" id="UP000198310">
    <property type="component" value="Unassembled WGS sequence"/>
</dbReference>
<keyword evidence="3 5" id="KW-0063">Aspartyl esterase</keyword>
<dbReference type="Gene3D" id="2.160.20.10">
    <property type="entry name" value="Single-stranded right-handed beta-helix, Pectin lyase-like"/>
    <property type="match status" value="1"/>
</dbReference>
<dbReference type="GO" id="GO:0009279">
    <property type="term" value="C:cell outer membrane"/>
    <property type="evidence" value="ECO:0007669"/>
    <property type="project" value="TreeGrafter"/>
</dbReference>
<evidence type="ECO:0000313" key="7">
    <source>
        <dbReference type="EMBL" id="SNR70847.1"/>
    </source>
</evidence>
<dbReference type="PROSITE" id="PS00503">
    <property type="entry name" value="PECTINESTERASE_2"/>
    <property type="match status" value="1"/>
</dbReference>
<evidence type="ECO:0000256" key="5">
    <source>
        <dbReference type="RuleBase" id="RU000589"/>
    </source>
</evidence>
<keyword evidence="2 5" id="KW-0378">Hydrolase</keyword>
<dbReference type="InterPro" id="IPR033131">
    <property type="entry name" value="Pectinesterase_Asp_AS"/>
</dbReference>
<sequence>MNLYWARPFTHKPATHRYLASANGNVADIVCAEIAALKFVQRAWGRISCTCAPFGYLLKYSLLSLLLTWFALGQAWGKGATLVVAQDGSGQYRTVQEAVDAAPTNSVTPVLIIIRPGVYREKLVVPATKPNLVLRGEDRDHTVLTFDDHSGKGTINTNTSHSVLIEGAGFGAENLTFQNTAGRTAGQAVALHVAADRCYFRNCRILGDQDTLFLAKNHSRQYFLRCFIEGTTDFIFGSSTAVFDHCTIHSKKNSHITAAATPPDQAYGFVFRSCRLTADTTLATDVSLGRPWQPYAQVTYLRTRMGNHIRATGWDNWKKPESEKTVRYEEYGSSGPGAKMAQRVAWSRQLTAQQARQYTLKRVLAAPEPWLPKLPH</sequence>
<evidence type="ECO:0000259" key="6">
    <source>
        <dbReference type="Pfam" id="PF01095"/>
    </source>
</evidence>
<feature type="domain" description="Pectinesterase catalytic" evidence="6">
    <location>
        <begin position="82"/>
        <end position="364"/>
    </location>
</feature>
<evidence type="ECO:0000256" key="1">
    <source>
        <dbReference type="ARBA" id="ARBA00008891"/>
    </source>
</evidence>
<protein>
    <recommendedName>
        <fullName evidence="5">Pectinesterase</fullName>
        <ecNumber evidence="5">3.1.1.11</ecNumber>
    </recommendedName>
</protein>
<dbReference type="InterPro" id="IPR011050">
    <property type="entry name" value="Pectin_lyase_fold/virulence"/>
</dbReference>
<organism evidence="7 8">
    <name type="scientific">Hymenobacter mucosus</name>
    <dbReference type="NCBI Taxonomy" id="1411120"/>
    <lineage>
        <taxon>Bacteria</taxon>
        <taxon>Pseudomonadati</taxon>
        <taxon>Bacteroidota</taxon>
        <taxon>Cytophagia</taxon>
        <taxon>Cytophagales</taxon>
        <taxon>Hymenobacteraceae</taxon>
        <taxon>Hymenobacter</taxon>
    </lineage>
</organism>
<comment type="similarity">
    <text evidence="1">Belongs to the pectinesterase family.</text>
</comment>
<comment type="pathway">
    <text evidence="5">Glycan metabolism; pectin degradation; 2-dehydro-3-deoxy-D-gluconate from pectin: step 1/5.</text>
</comment>
<dbReference type="UniPathway" id="UPA00545">
    <property type="reaction ID" value="UER00823"/>
</dbReference>
<feature type="active site" evidence="4">
    <location>
        <position position="233"/>
    </location>
</feature>
<dbReference type="EC" id="3.1.1.11" evidence="5"/>
<dbReference type="GO" id="GO:0042545">
    <property type="term" value="P:cell wall modification"/>
    <property type="evidence" value="ECO:0007669"/>
    <property type="project" value="UniProtKB-UniRule"/>
</dbReference>
<dbReference type="PANTHER" id="PTHR31321:SF57">
    <property type="entry name" value="PECTINESTERASE 53-RELATED"/>
    <property type="match status" value="1"/>
</dbReference>
<name>A0A238YI89_9BACT</name>
<evidence type="ECO:0000256" key="4">
    <source>
        <dbReference type="PROSITE-ProRule" id="PRU10040"/>
    </source>
</evidence>
<accession>A0A238YI89</accession>
<dbReference type="Pfam" id="PF01095">
    <property type="entry name" value="Pectinesterase"/>
    <property type="match status" value="1"/>
</dbReference>
<dbReference type="PANTHER" id="PTHR31321">
    <property type="entry name" value="ACYL-COA THIOESTER HYDROLASE YBHC-RELATED"/>
    <property type="match status" value="1"/>
</dbReference>
<dbReference type="SUPFAM" id="SSF51126">
    <property type="entry name" value="Pectin lyase-like"/>
    <property type="match status" value="1"/>
</dbReference>
<reference evidence="8" key="1">
    <citation type="submission" date="2017-06" db="EMBL/GenBank/DDBJ databases">
        <authorList>
            <person name="Varghese N."/>
            <person name="Submissions S."/>
        </authorList>
    </citation>
    <scope>NUCLEOTIDE SEQUENCE [LARGE SCALE GENOMIC DNA]</scope>
    <source>
        <strain evidence="8">DSM 28041</strain>
    </source>
</reference>
<keyword evidence="8" id="KW-1185">Reference proteome</keyword>
<dbReference type="AlphaFoldDB" id="A0A238YI89"/>
<evidence type="ECO:0000256" key="3">
    <source>
        <dbReference type="ARBA" id="ARBA00023085"/>
    </source>
</evidence>
<gene>
    <name evidence="7" type="ORF">SAMN06269173_105267</name>
</gene>
<evidence type="ECO:0000256" key="2">
    <source>
        <dbReference type="ARBA" id="ARBA00022801"/>
    </source>
</evidence>
<proteinExistence type="inferred from homology"/>
<evidence type="ECO:0000313" key="8">
    <source>
        <dbReference type="Proteomes" id="UP000198310"/>
    </source>
</evidence>
<dbReference type="GO" id="GO:0030599">
    <property type="term" value="F:pectinesterase activity"/>
    <property type="evidence" value="ECO:0007669"/>
    <property type="project" value="UniProtKB-UniRule"/>
</dbReference>
<comment type="catalytic activity">
    <reaction evidence="5">
        <text>[(1-&gt;4)-alpha-D-galacturonosyl methyl ester](n) + n H2O = [(1-&gt;4)-alpha-D-galacturonosyl](n) + n methanol + n H(+)</text>
        <dbReference type="Rhea" id="RHEA:22380"/>
        <dbReference type="Rhea" id="RHEA-COMP:14570"/>
        <dbReference type="Rhea" id="RHEA-COMP:14573"/>
        <dbReference type="ChEBI" id="CHEBI:15377"/>
        <dbReference type="ChEBI" id="CHEBI:15378"/>
        <dbReference type="ChEBI" id="CHEBI:17790"/>
        <dbReference type="ChEBI" id="CHEBI:140522"/>
        <dbReference type="ChEBI" id="CHEBI:140523"/>
        <dbReference type="EC" id="3.1.1.11"/>
    </reaction>
</comment>
<dbReference type="InterPro" id="IPR012334">
    <property type="entry name" value="Pectin_lyas_fold"/>
</dbReference>
<dbReference type="EMBL" id="FZNS01000005">
    <property type="protein sequence ID" value="SNR70847.1"/>
    <property type="molecule type" value="Genomic_DNA"/>
</dbReference>